<accession>A0A836LCZ0</accession>
<dbReference type="Proteomes" id="UP000674318">
    <property type="component" value="Unassembled WGS sequence"/>
</dbReference>
<dbReference type="KEGG" id="phet:94292519"/>
<reference evidence="1 2" key="1">
    <citation type="submission" date="2021-02" db="EMBL/GenBank/DDBJ databases">
        <title>Porcisia hertigi Genome sequencing and assembly.</title>
        <authorList>
            <person name="Almutairi H."/>
            <person name="Gatherer D."/>
        </authorList>
    </citation>
    <scope>NUCLEOTIDE SEQUENCE [LARGE SCALE GENOMIC DNA]</scope>
    <source>
        <strain evidence="1 2">C119</strain>
    </source>
</reference>
<keyword evidence="2" id="KW-1185">Reference proteome</keyword>
<sequence>MSLLTCNEDCSLAEFAQKRQVQLHSLWLPISAAVPSHTGSNATVAVDSHTPMVLLETGTDTLVLDRREICVRLQVANASSSEDTTVLVDPGVMPRDCEVFVRWSRPDGIQLKANMRVLHYNMEEVPSLSSRHSAHSLKRSRVVDEANSVDAFALKRAIRGNQNRLTLAQRSREDLHRRLTAAISTRGCQLHPRSTEILQSTLASICHRLAHPPLHFVLPSDAMALEAGGVTWARSNGRIFSRVFRSTTSEERSEAAKYSDGSRQLRFYFIEDVLLRRPQEWTATAAARYRDDGSGTGGCDRASHEVEVLLKEEVLADMNNFADRGFRIVFIEHYPALHHGSRYMVERTLTPVVRLCLQRCPHLTVTVVISAMSCVTAARKQGMMMSLVLPHTGLLSFFISELNTSLTPDPKTAAVVGSSDRGSLFLKTLHADFARNASLTYVDVRELRHHRE</sequence>
<dbReference type="OrthoDB" id="277568at2759"/>
<dbReference type="GeneID" id="94292519"/>
<proteinExistence type="predicted"/>
<dbReference type="EMBL" id="JAFJZO010000018">
    <property type="protein sequence ID" value="KAG5507544.1"/>
    <property type="molecule type" value="Genomic_DNA"/>
</dbReference>
<dbReference type="AlphaFoldDB" id="A0A836LCZ0"/>
<evidence type="ECO:0000313" key="1">
    <source>
        <dbReference type="EMBL" id="KAG5507544.1"/>
    </source>
</evidence>
<protein>
    <submittedName>
        <fullName evidence="1">Uncharacterized protein</fullName>
    </submittedName>
</protein>
<organism evidence="1 2">
    <name type="scientific">Porcisia hertigi</name>
    <dbReference type="NCBI Taxonomy" id="2761500"/>
    <lineage>
        <taxon>Eukaryota</taxon>
        <taxon>Discoba</taxon>
        <taxon>Euglenozoa</taxon>
        <taxon>Kinetoplastea</taxon>
        <taxon>Metakinetoplastina</taxon>
        <taxon>Trypanosomatida</taxon>
        <taxon>Trypanosomatidae</taxon>
        <taxon>Leishmaniinae</taxon>
        <taxon>Porcisia</taxon>
    </lineage>
</organism>
<gene>
    <name evidence="1" type="ORF">JKF63_06493</name>
</gene>
<comment type="caution">
    <text evidence="1">The sequence shown here is derived from an EMBL/GenBank/DDBJ whole genome shotgun (WGS) entry which is preliminary data.</text>
</comment>
<evidence type="ECO:0000313" key="2">
    <source>
        <dbReference type="Proteomes" id="UP000674318"/>
    </source>
</evidence>
<name>A0A836LCZ0_9TRYP</name>
<dbReference type="RefSeq" id="XP_067757859.1">
    <property type="nucleotide sequence ID" value="XM_067902442.1"/>
</dbReference>